<proteinExistence type="predicted"/>
<dbReference type="EMBL" id="FOIM01000034">
    <property type="protein sequence ID" value="SEU13260.1"/>
    <property type="molecule type" value="Genomic_DNA"/>
</dbReference>
<organism evidence="1 2">
    <name type="scientific">Enterocloster lavalensis</name>
    <dbReference type="NCBI Taxonomy" id="460384"/>
    <lineage>
        <taxon>Bacteria</taxon>
        <taxon>Bacillati</taxon>
        <taxon>Bacillota</taxon>
        <taxon>Clostridia</taxon>
        <taxon>Lachnospirales</taxon>
        <taxon>Lachnospiraceae</taxon>
        <taxon>Enterocloster</taxon>
    </lineage>
</organism>
<dbReference type="AlphaFoldDB" id="A0A1I0JRE8"/>
<gene>
    <name evidence="1" type="ORF">SAMN05216313_13464</name>
</gene>
<reference evidence="2" key="1">
    <citation type="submission" date="2016-10" db="EMBL/GenBank/DDBJ databases">
        <authorList>
            <person name="Varghese N."/>
            <person name="Submissions S."/>
        </authorList>
    </citation>
    <scope>NUCLEOTIDE SEQUENCE [LARGE SCALE GENOMIC DNA]</scope>
    <source>
        <strain evidence="2">NLAE-zl-G277</strain>
    </source>
</reference>
<accession>A0A1I0JRE8</accession>
<dbReference type="STRING" id="460384.SAMN05216313_13464"/>
<evidence type="ECO:0000313" key="2">
    <source>
        <dbReference type="Proteomes" id="UP000198508"/>
    </source>
</evidence>
<dbReference type="RefSeq" id="WP_092369875.1">
    <property type="nucleotide sequence ID" value="NZ_FOIM01000034.1"/>
</dbReference>
<name>A0A1I0JRE8_9FIRM</name>
<dbReference type="Proteomes" id="UP000198508">
    <property type="component" value="Unassembled WGS sequence"/>
</dbReference>
<evidence type="ECO:0000313" key="1">
    <source>
        <dbReference type="EMBL" id="SEU13260.1"/>
    </source>
</evidence>
<keyword evidence="2" id="KW-1185">Reference proteome</keyword>
<sequence>MATCFKDAISIHELSTLSSIVQVGDSTYKELMETQDSVFSHPYFYDIRGRIRTKLVQMQCEIESHDSEFPFDFTQREFSYKHIIPELRSKNIIIHITRSVSPAKLSYKSKYKEALSYNNEPLCRQFAMFLDETPPYRLDPFYGLLTFGGNEQTFSVIQFPAPGYKDIAESIIIPQVISIESPEEAETFERKKARLKKEFLAHEVNII</sequence>
<protein>
    <submittedName>
        <fullName evidence="1">Uncharacterized protein</fullName>
    </submittedName>
</protein>